<evidence type="ECO:0000313" key="3">
    <source>
        <dbReference type="Proteomes" id="UP000281118"/>
    </source>
</evidence>
<accession>A0A3S0XJ47</accession>
<organism evidence="2 3">
    <name type="scientific">Variovorax guangxiensis</name>
    <dbReference type="NCBI Taxonomy" id="1775474"/>
    <lineage>
        <taxon>Bacteria</taxon>
        <taxon>Pseudomonadati</taxon>
        <taxon>Pseudomonadota</taxon>
        <taxon>Betaproteobacteria</taxon>
        <taxon>Burkholderiales</taxon>
        <taxon>Comamonadaceae</taxon>
        <taxon>Variovorax</taxon>
    </lineage>
</organism>
<dbReference type="Pfam" id="PF01323">
    <property type="entry name" value="DSBA"/>
    <property type="match status" value="1"/>
</dbReference>
<dbReference type="AlphaFoldDB" id="A0A3S0XJ47"/>
<evidence type="ECO:0000259" key="1">
    <source>
        <dbReference type="Pfam" id="PF01323"/>
    </source>
</evidence>
<dbReference type="RefSeq" id="WP_126025305.1">
    <property type="nucleotide sequence ID" value="NZ_RXFT01000019.1"/>
</dbReference>
<feature type="domain" description="DSBA-like thioredoxin" evidence="1">
    <location>
        <begin position="7"/>
        <end position="187"/>
    </location>
</feature>
<dbReference type="InterPro" id="IPR001853">
    <property type="entry name" value="DSBA-like_thioredoxin_dom"/>
</dbReference>
<reference evidence="2 3" key="1">
    <citation type="submission" date="2018-12" db="EMBL/GenBank/DDBJ databases">
        <title>The genome sequences of Variovorax guangxiensis DSM 27352.</title>
        <authorList>
            <person name="Gao J."/>
            <person name="Sun J."/>
        </authorList>
    </citation>
    <scope>NUCLEOTIDE SEQUENCE [LARGE SCALE GENOMIC DNA]</scope>
    <source>
        <strain evidence="2 3">DSM 27352</strain>
    </source>
</reference>
<dbReference type="EMBL" id="RXFT01000019">
    <property type="protein sequence ID" value="RUR71221.1"/>
    <property type="molecule type" value="Genomic_DNA"/>
</dbReference>
<dbReference type="OrthoDB" id="9813770at2"/>
<dbReference type="GO" id="GO:0016491">
    <property type="term" value="F:oxidoreductase activity"/>
    <property type="evidence" value="ECO:0007669"/>
    <property type="project" value="InterPro"/>
</dbReference>
<dbReference type="Proteomes" id="UP000281118">
    <property type="component" value="Unassembled WGS sequence"/>
</dbReference>
<proteinExistence type="predicted"/>
<dbReference type="InterPro" id="IPR036249">
    <property type="entry name" value="Thioredoxin-like_sf"/>
</dbReference>
<dbReference type="Gene3D" id="3.40.30.10">
    <property type="entry name" value="Glutaredoxin"/>
    <property type="match status" value="1"/>
</dbReference>
<gene>
    <name evidence="2" type="ORF">EJP67_29675</name>
</gene>
<name>A0A3S0XJ47_9BURK</name>
<comment type="caution">
    <text evidence="2">The sequence shown here is derived from an EMBL/GenBank/DDBJ whole genome shotgun (WGS) entry which is preliminary data.</text>
</comment>
<dbReference type="SUPFAM" id="SSF52833">
    <property type="entry name" value="Thioredoxin-like"/>
    <property type="match status" value="1"/>
</dbReference>
<dbReference type="CDD" id="cd03025">
    <property type="entry name" value="DsbA_FrnE_like"/>
    <property type="match status" value="1"/>
</dbReference>
<protein>
    <submittedName>
        <fullName evidence="2">DsbA family protein</fullName>
    </submittedName>
</protein>
<evidence type="ECO:0000313" key="2">
    <source>
        <dbReference type="EMBL" id="RUR71221.1"/>
    </source>
</evidence>
<sequence length="212" mass="23483">MHKTLYYVFDPFCGWCYGAGDTVVALAGMPGVELQLLPSGLFAGEGARPMDDDFADYAWSNDQRIERLTKQRFSERYRSEVLADRQQMFDSGPATVALTAVALTEPSRELNALKAIQQARYVDGQDITRRNTLVAVLQTRGLERAAARLTHPDAELLAANRARMDKAHALLKQFGARGVPTFVLEKHGQRELLHSSDVFSNPQAFVDQVAAA</sequence>